<gene>
    <name evidence="16" type="ordered locus">DEHA2E15576g</name>
</gene>
<evidence type="ECO:0000256" key="6">
    <source>
        <dbReference type="ARBA" id="ARBA00056517"/>
    </source>
</evidence>
<dbReference type="RefSeq" id="XP_459981.2">
    <property type="nucleotide sequence ID" value="XM_459981.2"/>
</dbReference>
<dbReference type="SUPFAM" id="SSF81301">
    <property type="entry name" value="Nucleotidyltransferase"/>
    <property type="match status" value="1"/>
</dbReference>
<dbReference type="Pfam" id="PF01743">
    <property type="entry name" value="PolyA_pol"/>
    <property type="match status" value="1"/>
</dbReference>
<proteinExistence type="inferred from homology"/>
<keyword evidence="3" id="KW-0547">Nucleotide-binding</keyword>
<keyword evidence="4 13" id="KW-0694">RNA-binding</keyword>
<evidence type="ECO:0000256" key="2">
    <source>
        <dbReference type="ARBA" id="ARBA00022679"/>
    </source>
</evidence>
<dbReference type="VEuPathDB" id="FungiDB:DEHA2E15576g"/>
<evidence type="ECO:0000256" key="8">
    <source>
        <dbReference type="ARBA" id="ARBA00072969"/>
    </source>
</evidence>
<evidence type="ECO:0000313" key="17">
    <source>
        <dbReference type="Proteomes" id="UP000000599"/>
    </source>
</evidence>
<dbReference type="HOGENOM" id="CLU_019592_2_1_1"/>
<dbReference type="GO" id="GO:0004810">
    <property type="term" value="F:CCA tRNA nucleotidyltransferase activity"/>
    <property type="evidence" value="ECO:0007669"/>
    <property type="project" value="UniProtKB-EC"/>
</dbReference>
<dbReference type="FunFam" id="3.30.460.10:FF:000019">
    <property type="entry name" value="tRNA nucleotidyltransferase cca2"/>
    <property type="match status" value="1"/>
</dbReference>
<dbReference type="InterPro" id="IPR032828">
    <property type="entry name" value="PolyA_RNA-bd"/>
</dbReference>
<evidence type="ECO:0000256" key="11">
    <source>
        <dbReference type="ARBA" id="ARBA00080500"/>
    </source>
</evidence>
<feature type="domain" description="Poly A polymerase head" evidence="14">
    <location>
        <begin position="74"/>
        <end position="214"/>
    </location>
</feature>
<evidence type="ECO:0000256" key="7">
    <source>
        <dbReference type="ARBA" id="ARBA00066885"/>
    </source>
</evidence>
<evidence type="ECO:0000256" key="13">
    <source>
        <dbReference type="RuleBase" id="RU003953"/>
    </source>
</evidence>
<dbReference type="KEGG" id="dha:DEHA2E15576g"/>
<organism evidence="16 17">
    <name type="scientific">Debaryomyces hansenii (strain ATCC 36239 / CBS 767 / BCRC 21394 / JCM 1990 / NBRC 0083 / IGC 2968)</name>
    <name type="common">Yeast</name>
    <name type="synonym">Torulaspora hansenii</name>
    <dbReference type="NCBI Taxonomy" id="284592"/>
    <lineage>
        <taxon>Eukaryota</taxon>
        <taxon>Fungi</taxon>
        <taxon>Dikarya</taxon>
        <taxon>Ascomycota</taxon>
        <taxon>Saccharomycotina</taxon>
        <taxon>Pichiomycetes</taxon>
        <taxon>Debaryomycetaceae</taxon>
        <taxon>Debaryomyces</taxon>
    </lineage>
</organism>
<dbReference type="GO" id="GO:0005759">
    <property type="term" value="C:mitochondrial matrix"/>
    <property type="evidence" value="ECO:0007669"/>
    <property type="project" value="EnsemblFungi"/>
</dbReference>
<evidence type="ECO:0000256" key="10">
    <source>
        <dbReference type="ARBA" id="ARBA00077436"/>
    </source>
</evidence>
<dbReference type="Proteomes" id="UP000000599">
    <property type="component" value="Chromosome E"/>
</dbReference>
<dbReference type="EC" id="2.7.7.72" evidence="7"/>
<comment type="catalytic activity">
    <reaction evidence="5">
        <text>a tRNA precursor + 2 CTP + ATP = a tRNA with a 3' CCA end + 3 diphosphate</text>
        <dbReference type="Rhea" id="RHEA:14433"/>
        <dbReference type="Rhea" id="RHEA-COMP:10465"/>
        <dbReference type="Rhea" id="RHEA-COMP:10468"/>
        <dbReference type="ChEBI" id="CHEBI:30616"/>
        <dbReference type="ChEBI" id="CHEBI:33019"/>
        <dbReference type="ChEBI" id="CHEBI:37563"/>
        <dbReference type="ChEBI" id="CHEBI:74896"/>
        <dbReference type="ChEBI" id="CHEBI:83071"/>
        <dbReference type="EC" id="2.7.7.72"/>
    </reaction>
</comment>
<dbReference type="Gene3D" id="3.30.460.10">
    <property type="entry name" value="Beta Polymerase, domain 2"/>
    <property type="match status" value="1"/>
</dbReference>
<dbReference type="AlphaFoldDB" id="Q6BP89"/>
<evidence type="ECO:0000259" key="15">
    <source>
        <dbReference type="Pfam" id="PF12627"/>
    </source>
</evidence>
<dbReference type="PANTHER" id="PTHR13734">
    <property type="entry name" value="TRNA-NUCLEOTIDYLTRANSFERASE"/>
    <property type="match status" value="1"/>
</dbReference>
<dbReference type="Pfam" id="PF12627">
    <property type="entry name" value="PolyA_pol_RNAbd"/>
    <property type="match status" value="1"/>
</dbReference>
<dbReference type="SUPFAM" id="SSF81891">
    <property type="entry name" value="Poly A polymerase C-terminal region-like"/>
    <property type="match status" value="1"/>
</dbReference>
<evidence type="ECO:0000256" key="12">
    <source>
        <dbReference type="ARBA" id="ARBA00082324"/>
    </source>
</evidence>
<protein>
    <recommendedName>
        <fullName evidence="8">CCA tRNA nucleotidyltransferase, mitochondrial</fullName>
        <ecNumber evidence="7">2.7.7.72</ecNumber>
    </recommendedName>
    <alternativeName>
        <fullName evidence="10">CCA-adding enzyme</fullName>
    </alternativeName>
    <alternativeName>
        <fullName evidence="9">tRNA CCA-pyrophosphorylase</fullName>
    </alternativeName>
    <alternativeName>
        <fullName evidence="11">tRNA adenylyltransferase</fullName>
    </alternativeName>
    <alternativeName>
        <fullName evidence="12">tRNA nucleotidyltransferase</fullName>
    </alternativeName>
</protein>
<reference evidence="16 17" key="1">
    <citation type="journal article" date="2004" name="Nature">
        <title>Genome evolution in yeasts.</title>
        <authorList>
            <consortium name="Genolevures"/>
            <person name="Dujon B."/>
            <person name="Sherman D."/>
            <person name="Fischer G."/>
            <person name="Durrens P."/>
            <person name="Casaregola S."/>
            <person name="Lafontaine I."/>
            <person name="de Montigny J."/>
            <person name="Marck C."/>
            <person name="Neuveglise C."/>
            <person name="Talla E."/>
            <person name="Goffard N."/>
            <person name="Frangeul L."/>
            <person name="Aigle M."/>
            <person name="Anthouard V."/>
            <person name="Babour A."/>
            <person name="Barbe V."/>
            <person name="Barnay S."/>
            <person name="Blanchin S."/>
            <person name="Beckerich J.M."/>
            <person name="Beyne E."/>
            <person name="Bleykasten C."/>
            <person name="Boisrame A."/>
            <person name="Boyer J."/>
            <person name="Cattolico L."/>
            <person name="Confanioleri F."/>
            <person name="de Daruvar A."/>
            <person name="Despons L."/>
            <person name="Fabre E."/>
            <person name="Fairhead C."/>
            <person name="Ferry-Dumazet H."/>
            <person name="Groppi A."/>
            <person name="Hantraye F."/>
            <person name="Hennequin C."/>
            <person name="Jauniaux N."/>
            <person name="Joyet P."/>
            <person name="Kachouri R."/>
            <person name="Kerrest A."/>
            <person name="Koszul R."/>
            <person name="Lemaire M."/>
            <person name="Lesur I."/>
            <person name="Ma L."/>
            <person name="Muller H."/>
            <person name="Nicaud J.M."/>
            <person name="Nikolski M."/>
            <person name="Oztas S."/>
            <person name="Ozier-Kalogeropoulos O."/>
            <person name="Pellenz S."/>
            <person name="Potier S."/>
            <person name="Richard G.F."/>
            <person name="Straub M.L."/>
            <person name="Suleau A."/>
            <person name="Swennene D."/>
            <person name="Tekaia F."/>
            <person name="Wesolowski-Louvel M."/>
            <person name="Westhof E."/>
            <person name="Wirth B."/>
            <person name="Zeniou-Meyer M."/>
            <person name="Zivanovic I."/>
            <person name="Bolotin-Fukuhara M."/>
            <person name="Thierry A."/>
            <person name="Bouchier C."/>
            <person name="Caudron B."/>
            <person name="Scarpelli C."/>
            <person name="Gaillardin C."/>
            <person name="Weissenbach J."/>
            <person name="Wincker P."/>
            <person name="Souciet J.L."/>
        </authorList>
    </citation>
    <scope>NUCLEOTIDE SEQUENCE [LARGE SCALE GENOMIC DNA]</scope>
    <source>
        <strain evidence="17">ATCC 36239 / CBS 767 / BCRC 21394 / JCM 1990 / NBRC 0083 / IGC 2968</strain>
    </source>
</reference>
<dbReference type="eggNOG" id="KOG2159">
    <property type="taxonomic scope" value="Eukaryota"/>
</dbReference>
<dbReference type="EMBL" id="CR382137">
    <property type="protein sequence ID" value="CAG88230.2"/>
    <property type="molecule type" value="Genomic_DNA"/>
</dbReference>
<evidence type="ECO:0000256" key="4">
    <source>
        <dbReference type="ARBA" id="ARBA00022884"/>
    </source>
</evidence>
<dbReference type="InParanoid" id="Q6BP89"/>
<dbReference type="FunCoup" id="Q6BP89">
    <property type="interactions" value="141"/>
</dbReference>
<comment type="similarity">
    <text evidence="1 13">Belongs to the tRNA nucleotidyltransferase/poly(A) polymerase family.</text>
</comment>
<accession>Q6BP89</accession>
<name>Q6BP89_DEBHA</name>
<keyword evidence="17" id="KW-1185">Reference proteome</keyword>
<evidence type="ECO:0000259" key="14">
    <source>
        <dbReference type="Pfam" id="PF01743"/>
    </source>
</evidence>
<sequence>MNCLISTIKYSITKPIQFKSRGSIYKSFQHFHTMKRDIHSSISLNDTELKIRNLLVDFCEHYNSNCEPNKELVLRITGGWVRDKLLGNDSNDLDIAINHLSGEEFASRLHSYLDQYHPSLTLKAIHTIKKNPEKSKHLETCTTKLFGLDIDFVNLRSEEYTTDSRVPIIECGTAEEDALRRDATLNALFYNINQGVIEDFTGKGLDDLRNGILRTPLQPLQTFLDDPLRVLRLIRFASRFNFLVESETLESMTNDEIKSTLVHKISRERIGVEVEKILTSKNPEYGLHLINYVGLTKSIFNAGPFNQIIEANNDKDTLNEMNSCAQNLSSQLPIVLGLFPVFQNTVKRCNLSRFHEAYEAIFNDKQLKKLFWLCAILQPYESFSVKSNAKRVMRTQMVEIILKEGLRFGKYEFDPVSTIVKESQLSHEILDRFFTVPEQLQRSELGLYLKQFDKYSALSIVFNCFNDIVQEISYLEVPNTLPSPVPVNPLQLDTSVITEYVRRYECLLDAIINQELTEVHIMRPLIDGKTLSKELSMKPGPWMGKINSEILVWQLDNPSGSKDECISYVKEILPKYI</sequence>
<evidence type="ECO:0000256" key="5">
    <source>
        <dbReference type="ARBA" id="ARBA00050431"/>
    </source>
</evidence>
<dbReference type="GeneID" id="2902602"/>
<dbReference type="GO" id="GO:0052929">
    <property type="term" value="F:ATP:3'-cytidine-cytidine-tRNA adenylyltransferase activity"/>
    <property type="evidence" value="ECO:0007669"/>
    <property type="project" value="EnsemblFungi"/>
</dbReference>
<feature type="domain" description="tRNA nucleotidyltransferase/poly(A) polymerase RNA and SrmB- binding" evidence="15">
    <location>
        <begin position="241"/>
        <end position="300"/>
    </location>
</feature>
<dbReference type="GO" id="GO:0001680">
    <property type="term" value="P:tRNA 3'-terminal CCA addition"/>
    <property type="evidence" value="ECO:0007669"/>
    <property type="project" value="EnsemblFungi"/>
</dbReference>
<dbReference type="InterPro" id="IPR002646">
    <property type="entry name" value="PolA_pol_head_dom"/>
</dbReference>
<evidence type="ECO:0000256" key="9">
    <source>
        <dbReference type="ARBA" id="ARBA00076038"/>
    </source>
</evidence>
<dbReference type="OMA" id="WQKFLDH"/>
<dbReference type="GO" id="GO:0000166">
    <property type="term" value="F:nucleotide binding"/>
    <property type="evidence" value="ECO:0007669"/>
    <property type="project" value="UniProtKB-KW"/>
</dbReference>
<dbReference type="GO" id="GO:0052927">
    <property type="term" value="F:CC tRNA cytidylyltransferase activity"/>
    <property type="evidence" value="ECO:0007669"/>
    <property type="project" value="EnsemblFungi"/>
</dbReference>
<dbReference type="GO" id="GO:0003723">
    <property type="term" value="F:RNA binding"/>
    <property type="evidence" value="ECO:0007669"/>
    <property type="project" value="UniProtKB-KW"/>
</dbReference>
<keyword evidence="2 13" id="KW-0808">Transferase</keyword>
<dbReference type="Gene3D" id="1.10.3090.10">
    <property type="entry name" value="cca-adding enzyme, domain 2"/>
    <property type="match status" value="1"/>
</dbReference>
<dbReference type="CDD" id="cd05398">
    <property type="entry name" value="NT_ClassII-CCAase"/>
    <property type="match status" value="1"/>
</dbReference>
<dbReference type="PANTHER" id="PTHR13734:SF5">
    <property type="entry name" value="CCA TRNA NUCLEOTIDYLTRANSFERASE, MITOCHONDRIAL"/>
    <property type="match status" value="1"/>
</dbReference>
<evidence type="ECO:0000256" key="3">
    <source>
        <dbReference type="ARBA" id="ARBA00022741"/>
    </source>
</evidence>
<dbReference type="STRING" id="284592.Q6BP89"/>
<evidence type="ECO:0000313" key="16">
    <source>
        <dbReference type="EMBL" id="CAG88230.2"/>
    </source>
</evidence>
<dbReference type="InterPro" id="IPR043519">
    <property type="entry name" value="NT_sf"/>
</dbReference>
<dbReference type="OrthoDB" id="445712at2759"/>
<evidence type="ECO:0000256" key="1">
    <source>
        <dbReference type="ARBA" id="ARBA00007265"/>
    </source>
</evidence>
<comment type="function">
    <text evidence="6">Nucleotidyltransferase that catalyzes the addition and repair of the essential 3'-terminal CCA sequence in tRNAs, which is necessary for the attachment of amino acids to the 3' terminus of tRNA molecules, using CTP and ATP as substrates. tRNA 3'-terminal CCA addition is required both for tRNA processing and repair. Also involved in tRNA surveillance by mediating tandem CCA addition to generate a CCACCA at the 3' terminus of unstable tRNAs. While stable tRNAs receive only 3'-terminal CCA, unstable tRNAs are marked with CCACCA and rapidly degraded. The structural flexibility of RNA controls the choice between CCA versus CCACCA addition: following the first CCA addition cycle, nucleotide-binding to the active site triggers a clockwise screw motion, producing torque on the RNA. This ejects stable RNAs, whereas unstable RNAs are refolded while bound to the enzyme and subjected to a second CCA catalytic cycle.</text>
</comment>